<reference evidence="5 6" key="1">
    <citation type="journal article" date="2015" name="MBio">
        <title>Genome-Resolved Metagenomic Analysis Reveals Roles for Candidate Phyla and Other Microbial Community Members in Biogeochemical Transformations in Oil Reservoirs.</title>
        <authorList>
            <person name="Hu P."/>
            <person name="Tom L."/>
            <person name="Singh A."/>
            <person name="Thomas B.C."/>
            <person name="Baker B.J."/>
            <person name="Piceno Y.M."/>
            <person name="Andersen G.L."/>
            <person name="Banfield J.F."/>
        </authorList>
    </citation>
    <scope>NUCLEOTIDE SEQUENCE [LARGE SCALE GENOMIC DNA]</scope>
    <source>
        <strain evidence="5">46_26</strain>
    </source>
</reference>
<keyword evidence="3" id="KW-0804">Transcription</keyword>
<sequence length="251" mass="28072">FKKKKISLVVCSSNHDVKEEEKLIEMLVSKKMDGLLLVGAGSSNRVLNSILNKVKVVFVDRVYEGYDAPYVVSDNYNGMKKLVWYLVKTGHRSFAFLNGEEGTYSATERLRGFVDALKEAGIKDYVVFFGQFTYESGFSLVKKLGKIPDAVVCGNDLMAYGAIDALEEMGYEVPKNVSVTGFDDLPFSKHYKPSLTTVRQPFHAMGYESAKILHWMISGKNKKNKKIVLETELIIRESTKGGSEYETSGNS</sequence>
<organism evidence="5 6">
    <name type="scientific">Thermotoga petrophila</name>
    <dbReference type="NCBI Taxonomy" id="93929"/>
    <lineage>
        <taxon>Bacteria</taxon>
        <taxon>Thermotogati</taxon>
        <taxon>Thermotogota</taxon>
        <taxon>Thermotogae</taxon>
        <taxon>Thermotogales</taxon>
        <taxon>Thermotogaceae</taxon>
        <taxon>Thermotoga</taxon>
    </lineage>
</organism>
<dbReference type="AlphaFoldDB" id="A0A101EQ09"/>
<protein>
    <submittedName>
        <fullName evidence="5">Transcriptional regulator, LacI family</fullName>
    </submittedName>
</protein>
<dbReference type="Proteomes" id="UP000058636">
    <property type="component" value="Unassembled WGS sequence"/>
</dbReference>
<dbReference type="GO" id="GO:0003700">
    <property type="term" value="F:DNA-binding transcription factor activity"/>
    <property type="evidence" value="ECO:0007669"/>
    <property type="project" value="TreeGrafter"/>
</dbReference>
<feature type="domain" description="Transcriptional regulator LacI/GalR-like sensor" evidence="4">
    <location>
        <begin position="85"/>
        <end position="239"/>
    </location>
</feature>
<dbReference type="PATRIC" id="fig|93930.3.peg.232"/>
<proteinExistence type="predicted"/>
<evidence type="ECO:0000313" key="6">
    <source>
        <dbReference type="Proteomes" id="UP000058636"/>
    </source>
</evidence>
<dbReference type="InterPro" id="IPR028082">
    <property type="entry name" value="Peripla_BP_I"/>
</dbReference>
<dbReference type="GO" id="GO:0000976">
    <property type="term" value="F:transcription cis-regulatory region binding"/>
    <property type="evidence" value="ECO:0007669"/>
    <property type="project" value="TreeGrafter"/>
</dbReference>
<evidence type="ECO:0000256" key="1">
    <source>
        <dbReference type="ARBA" id="ARBA00023015"/>
    </source>
</evidence>
<evidence type="ECO:0000313" key="5">
    <source>
        <dbReference type="EMBL" id="KUK22685.1"/>
    </source>
</evidence>
<name>A0A101EQ09_9THEM</name>
<dbReference type="Pfam" id="PF13377">
    <property type="entry name" value="Peripla_BP_3"/>
    <property type="match status" value="1"/>
</dbReference>
<dbReference type="EMBL" id="LGFG01000110">
    <property type="protein sequence ID" value="KUK22685.1"/>
    <property type="molecule type" value="Genomic_DNA"/>
</dbReference>
<evidence type="ECO:0000256" key="2">
    <source>
        <dbReference type="ARBA" id="ARBA00023125"/>
    </source>
</evidence>
<dbReference type="PANTHER" id="PTHR30146">
    <property type="entry name" value="LACI-RELATED TRANSCRIPTIONAL REPRESSOR"/>
    <property type="match status" value="1"/>
</dbReference>
<accession>A0A101EQ09</accession>
<keyword evidence="2" id="KW-0238">DNA-binding</keyword>
<gene>
    <name evidence="5" type="ORF">XD57_1221</name>
</gene>
<dbReference type="CDD" id="cd06267">
    <property type="entry name" value="PBP1_LacI_sugar_binding-like"/>
    <property type="match status" value="1"/>
</dbReference>
<dbReference type="Gene3D" id="3.40.50.2300">
    <property type="match status" value="2"/>
</dbReference>
<keyword evidence="1" id="KW-0805">Transcription regulation</keyword>
<evidence type="ECO:0000259" key="4">
    <source>
        <dbReference type="Pfam" id="PF13377"/>
    </source>
</evidence>
<dbReference type="SUPFAM" id="SSF53822">
    <property type="entry name" value="Periplasmic binding protein-like I"/>
    <property type="match status" value="1"/>
</dbReference>
<evidence type="ECO:0000256" key="3">
    <source>
        <dbReference type="ARBA" id="ARBA00023163"/>
    </source>
</evidence>
<comment type="caution">
    <text evidence="5">The sequence shown here is derived from an EMBL/GenBank/DDBJ whole genome shotgun (WGS) entry which is preliminary data.</text>
</comment>
<dbReference type="PANTHER" id="PTHR30146:SF24">
    <property type="entry name" value="XYLOSE OPERON REGULATORY PROTEIN"/>
    <property type="match status" value="1"/>
</dbReference>
<dbReference type="InterPro" id="IPR046335">
    <property type="entry name" value="LacI/GalR-like_sensor"/>
</dbReference>
<feature type="non-terminal residue" evidence="5">
    <location>
        <position position="1"/>
    </location>
</feature>